<sequence>MISDISITTIISYYHILRFFLGFLKNRGFCHFVITIDTIGYWLPCSNLYFFHFYSSFFSQENIDLHNNSNLLIKRYIAYVDVHQKSAFLYLIKSIFFSLIDLIKLKI</sequence>
<evidence type="ECO:0000313" key="1">
    <source>
        <dbReference type="EMBL" id="KAH9521129.1"/>
    </source>
</evidence>
<accession>A0A922I6X1</accession>
<reference evidence="1" key="1">
    <citation type="submission" date="2013-05" db="EMBL/GenBank/DDBJ databases">
        <authorList>
            <person name="Yim A.K.Y."/>
            <person name="Chan T.F."/>
            <person name="Ji K.M."/>
            <person name="Liu X.Y."/>
            <person name="Zhou J.W."/>
            <person name="Li R.Q."/>
            <person name="Yang K.Y."/>
            <person name="Li J."/>
            <person name="Li M."/>
            <person name="Law P.T.W."/>
            <person name="Wu Y.L."/>
            <person name="Cai Z.L."/>
            <person name="Qin H."/>
            <person name="Bao Y."/>
            <person name="Leung R.K.K."/>
            <person name="Ng P.K.S."/>
            <person name="Zou J."/>
            <person name="Zhong X.J."/>
            <person name="Ran P.X."/>
            <person name="Zhong N.S."/>
            <person name="Liu Z.G."/>
            <person name="Tsui S.K.W."/>
        </authorList>
    </citation>
    <scope>NUCLEOTIDE SEQUENCE</scope>
    <source>
        <strain evidence="1">Derf</strain>
        <tissue evidence="1">Whole organism</tissue>
    </source>
</reference>
<proteinExistence type="predicted"/>
<protein>
    <submittedName>
        <fullName evidence="1">Uncharacterized protein</fullName>
    </submittedName>
</protein>
<gene>
    <name evidence="1" type="ORF">DERF_004802</name>
</gene>
<dbReference type="AlphaFoldDB" id="A0A922I6X1"/>
<keyword evidence="2" id="KW-1185">Reference proteome</keyword>
<name>A0A922I6X1_DERFA</name>
<evidence type="ECO:0000313" key="2">
    <source>
        <dbReference type="Proteomes" id="UP000790347"/>
    </source>
</evidence>
<dbReference type="Proteomes" id="UP000790347">
    <property type="component" value="Unassembled WGS sequence"/>
</dbReference>
<organism evidence="1 2">
    <name type="scientific">Dermatophagoides farinae</name>
    <name type="common">American house dust mite</name>
    <dbReference type="NCBI Taxonomy" id="6954"/>
    <lineage>
        <taxon>Eukaryota</taxon>
        <taxon>Metazoa</taxon>
        <taxon>Ecdysozoa</taxon>
        <taxon>Arthropoda</taxon>
        <taxon>Chelicerata</taxon>
        <taxon>Arachnida</taxon>
        <taxon>Acari</taxon>
        <taxon>Acariformes</taxon>
        <taxon>Sarcoptiformes</taxon>
        <taxon>Astigmata</taxon>
        <taxon>Psoroptidia</taxon>
        <taxon>Analgoidea</taxon>
        <taxon>Pyroglyphidae</taxon>
        <taxon>Dermatophagoidinae</taxon>
        <taxon>Dermatophagoides</taxon>
    </lineage>
</organism>
<reference evidence="1" key="2">
    <citation type="journal article" date="2022" name="Res Sq">
        <title>Comparative Genomics Reveals Insights into the Divergent Evolution of Astigmatic Mites and Household Pest Adaptations.</title>
        <authorList>
            <person name="Xiong Q."/>
            <person name="Wan A.T.-Y."/>
            <person name="Liu X.-Y."/>
            <person name="Fung C.S.-H."/>
            <person name="Xiao X."/>
            <person name="Malainual N."/>
            <person name="Hou J."/>
            <person name="Wang L."/>
            <person name="Wang M."/>
            <person name="Yang K."/>
            <person name="Cui Y."/>
            <person name="Leung E."/>
            <person name="Nong W."/>
            <person name="Shin S.-K."/>
            <person name="Au S."/>
            <person name="Jeong K.Y."/>
            <person name="Chew F.T."/>
            <person name="Hui J."/>
            <person name="Leung T.F."/>
            <person name="Tungtrongchitr A."/>
            <person name="Zhong N."/>
            <person name="Liu Z."/>
            <person name="Tsui S."/>
        </authorList>
    </citation>
    <scope>NUCLEOTIDE SEQUENCE</scope>
    <source>
        <strain evidence="1">Derf</strain>
        <tissue evidence="1">Whole organism</tissue>
    </source>
</reference>
<comment type="caution">
    <text evidence="1">The sequence shown here is derived from an EMBL/GenBank/DDBJ whole genome shotgun (WGS) entry which is preliminary data.</text>
</comment>
<dbReference type="EMBL" id="ASGP02000002">
    <property type="protein sequence ID" value="KAH9521129.1"/>
    <property type="molecule type" value="Genomic_DNA"/>
</dbReference>